<dbReference type="GO" id="GO:0033186">
    <property type="term" value="C:CAF-1 complex"/>
    <property type="evidence" value="ECO:0007669"/>
    <property type="project" value="EnsemblFungi"/>
</dbReference>
<dbReference type="InterPro" id="IPR036322">
    <property type="entry name" value="WD40_repeat_dom_sf"/>
</dbReference>
<dbReference type="EMBL" id="PYFQ01000001">
    <property type="protein sequence ID" value="PSK40792.1"/>
    <property type="molecule type" value="Genomic_DNA"/>
</dbReference>
<dbReference type="GO" id="GO:0000786">
    <property type="term" value="C:nucleosome"/>
    <property type="evidence" value="ECO:0007669"/>
    <property type="project" value="EnsemblFungi"/>
</dbReference>
<dbReference type="Gene3D" id="2.130.10.10">
    <property type="entry name" value="YVTN repeat-like/Quinoprotein amine dehydrogenase"/>
    <property type="match status" value="1"/>
</dbReference>
<dbReference type="GO" id="GO:0006335">
    <property type="term" value="P:DNA replication-dependent chromatin assembly"/>
    <property type="evidence" value="ECO:0007669"/>
    <property type="project" value="EnsemblFungi"/>
</dbReference>
<dbReference type="InterPro" id="IPR015943">
    <property type="entry name" value="WD40/YVTN_repeat-like_dom_sf"/>
</dbReference>
<dbReference type="STRING" id="418784.A0A2P7YXX6"/>
<dbReference type="PANTHER" id="PTHR22850">
    <property type="entry name" value="WD40 REPEAT FAMILY"/>
    <property type="match status" value="1"/>
</dbReference>
<evidence type="ECO:0000313" key="6">
    <source>
        <dbReference type="Proteomes" id="UP000241107"/>
    </source>
</evidence>
<dbReference type="GO" id="GO:0005634">
    <property type="term" value="C:nucleus"/>
    <property type="evidence" value="ECO:0007669"/>
    <property type="project" value="EnsemblFungi"/>
</dbReference>
<dbReference type="OrthoDB" id="427795at2759"/>
<dbReference type="InterPro" id="IPR050459">
    <property type="entry name" value="WD_repeat_RBAP46/RBAP48/MSI1"/>
</dbReference>
<accession>A0A2P7YXX6</accession>
<dbReference type="GO" id="GO:0005737">
    <property type="term" value="C:cytoplasm"/>
    <property type="evidence" value="ECO:0007669"/>
    <property type="project" value="EnsemblFungi"/>
</dbReference>
<evidence type="ECO:0000256" key="2">
    <source>
        <dbReference type="ARBA" id="ARBA00022737"/>
    </source>
</evidence>
<dbReference type="RefSeq" id="XP_024715491.1">
    <property type="nucleotide sequence ID" value="XM_024855892.1"/>
</dbReference>
<dbReference type="Proteomes" id="UP000241107">
    <property type="component" value="Unassembled WGS sequence"/>
</dbReference>
<dbReference type="SUPFAM" id="SSF50978">
    <property type="entry name" value="WD40 repeat-like"/>
    <property type="match status" value="1"/>
</dbReference>
<keyword evidence="2" id="KW-0677">Repeat</keyword>
<keyword evidence="1" id="KW-0853">WD repeat</keyword>
<evidence type="ECO:0000313" key="5">
    <source>
        <dbReference type="EMBL" id="PSK40792.1"/>
    </source>
</evidence>
<dbReference type="Pfam" id="PF00400">
    <property type="entry name" value="WD40"/>
    <property type="match status" value="2"/>
</dbReference>
<dbReference type="AlphaFoldDB" id="A0A2P7YXX6"/>
<proteinExistence type="predicted"/>
<dbReference type="InterPro" id="IPR022052">
    <property type="entry name" value="Histone-bd_RBBP4-like_N"/>
</dbReference>
<sequence>MHAEDADMSDVEEQGAIDKATQQRYRVWKKNSPFLYDYVSTNSLLWPSLTVQFFPDLETTESNNAKVPQSLVYQRLLLGTFTLGQGVDTVSIWQLPYYRDFHENLNVDQLDYNAEKHEFELPAVSKNKLRNIQSINHWGDVNKLRYMPQNPDVIASSNNMGNLSVYNRTKHSNIKTLGNENEINEPQLRLVNKAKPSNEDIFAFDWNKQAEGVITSGSMDGIINIYDILSGYNSKDDTSIDVIKYYDTGVGINDIEWVPTHNTVFLSADDSGSLKLFDTRSGSSGPVAEHNTGTACNSLSINHNGRSVASGHSEGSANIFDLRSMSQGSIFNFHPHTDSITQVRWHPKFASILGSSSTDKLVKLHDLGRSEQKDGLLFSHEGHMLGVNDFDWSLHEDWMVASVADDNSLHIWKPAHNVLHS</sequence>
<dbReference type="GeneID" id="36563840"/>
<dbReference type="SMART" id="SM00320">
    <property type="entry name" value="WD40"/>
    <property type="match status" value="6"/>
</dbReference>
<evidence type="ECO:0000256" key="3">
    <source>
        <dbReference type="ARBA" id="ARBA00022853"/>
    </source>
</evidence>
<dbReference type="GO" id="GO:0042393">
    <property type="term" value="F:histone binding"/>
    <property type="evidence" value="ECO:0007669"/>
    <property type="project" value="EnsemblFungi"/>
</dbReference>
<reference evidence="5 6" key="1">
    <citation type="submission" date="2018-03" db="EMBL/GenBank/DDBJ databases">
        <title>Candida pseudohaemulonii genome assembly and annotation.</title>
        <authorList>
            <person name="Munoz J.F."/>
            <person name="Gade L.G."/>
            <person name="Chow N.A."/>
            <person name="Litvintseva A.P."/>
            <person name="Loparev V.N."/>
            <person name="Cuomo C.A."/>
        </authorList>
    </citation>
    <scope>NUCLEOTIDE SEQUENCE [LARGE SCALE GENOMIC DNA]</scope>
    <source>
        <strain evidence="5 6">B12108</strain>
    </source>
</reference>
<protein>
    <recommendedName>
        <fullName evidence="4">Histone-binding protein RBBP4-like N-terminal domain-containing protein</fullName>
    </recommendedName>
</protein>
<evidence type="ECO:0000259" key="4">
    <source>
        <dbReference type="Pfam" id="PF12265"/>
    </source>
</evidence>
<name>A0A2P7YXX6_9ASCO</name>
<keyword evidence="3" id="KW-0156">Chromatin regulator</keyword>
<evidence type="ECO:0000256" key="1">
    <source>
        <dbReference type="ARBA" id="ARBA00022574"/>
    </source>
</evidence>
<dbReference type="InterPro" id="IPR001680">
    <property type="entry name" value="WD40_rpt"/>
</dbReference>
<gene>
    <name evidence="5" type="ORF">C7M61_000447</name>
</gene>
<dbReference type="VEuPathDB" id="FungiDB:C7M61_000447"/>
<keyword evidence="6" id="KW-1185">Reference proteome</keyword>
<comment type="caution">
    <text evidence="5">The sequence shown here is derived from an EMBL/GenBank/DDBJ whole genome shotgun (WGS) entry which is preliminary data.</text>
</comment>
<feature type="domain" description="Histone-binding protein RBBP4-like N-terminal" evidence="4">
    <location>
        <begin position="24"/>
        <end position="95"/>
    </location>
</feature>
<dbReference type="Pfam" id="PF12265">
    <property type="entry name" value="CAF1C_H4-bd"/>
    <property type="match status" value="1"/>
</dbReference>
<organism evidence="5 6">
    <name type="scientific">Candidozyma pseudohaemuli</name>
    <dbReference type="NCBI Taxonomy" id="418784"/>
    <lineage>
        <taxon>Eukaryota</taxon>
        <taxon>Fungi</taxon>
        <taxon>Dikarya</taxon>
        <taxon>Ascomycota</taxon>
        <taxon>Saccharomycotina</taxon>
        <taxon>Pichiomycetes</taxon>
        <taxon>Metschnikowiaceae</taxon>
        <taxon>Candidozyma</taxon>
    </lineage>
</organism>